<feature type="compositionally biased region" description="Low complexity" evidence="1">
    <location>
        <begin position="314"/>
        <end position="340"/>
    </location>
</feature>
<feature type="compositionally biased region" description="Polar residues" evidence="1">
    <location>
        <begin position="256"/>
        <end position="267"/>
    </location>
</feature>
<feature type="region of interest" description="Disordered" evidence="1">
    <location>
        <begin position="413"/>
        <end position="451"/>
    </location>
</feature>
<evidence type="ECO:0000313" key="2">
    <source>
        <dbReference type="EMBL" id="VDP28268.1"/>
    </source>
</evidence>
<feature type="compositionally biased region" description="Polar residues" evidence="1">
    <location>
        <begin position="33"/>
        <end position="42"/>
    </location>
</feature>
<dbReference type="Proteomes" id="UP000277204">
    <property type="component" value="Unassembled WGS sequence"/>
</dbReference>
<name>A0A183MR72_9TREM</name>
<protein>
    <submittedName>
        <fullName evidence="2">Uncharacterized protein</fullName>
    </submittedName>
</protein>
<dbReference type="EMBL" id="UZAI01017687">
    <property type="protein sequence ID" value="VDP28268.1"/>
    <property type="molecule type" value="Genomic_DNA"/>
</dbReference>
<dbReference type="AlphaFoldDB" id="A0A183MR72"/>
<feature type="compositionally biased region" description="Low complexity" evidence="1">
    <location>
        <begin position="268"/>
        <end position="292"/>
    </location>
</feature>
<feature type="region of interest" description="Disordered" evidence="1">
    <location>
        <begin position="132"/>
        <end position="159"/>
    </location>
</feature>
<feature type="compositionally biased region" description="Polar residues" evidence="1">
    <location>
        <begin position="440"/>
        <end position="451"/>
    </location>
</feature>
<evidence type="ECO:0000256" key="1">
    <source>
        <dbReference type="SAM" id="MobiDB-lite"/>
    </source>
</evidence>
<feature type="non-terminal residue" evidence="2">
    <location>
        <position position="1"/>
    </location>
</feature>
<feature type="compositionally biased region" description="Low complexity" evidence="1">
    <location>
        <begin position="43"/>
        <end position="69"/>
    </location>
</feature>
<feature type="compositionally biased region" description="Low complexity" evidence="1">
    <location>
        <begin position="136"/>
        <end position="150"/>
    </location>
</feature>
<keyword evidence="3" id="KW-1185">Reference proteome</keyword>
<gene>
    <name evidence="2" type="ORF">SMRZ_LOCUS18547</name>
</gene>
<reference evidence="2 3" key="1">
    <citation type="submission" date="2018-11" db="EMBL/GenBank/DDBJ databases">
        <authorList>
            <consortium name="Pathogen Informatics"/>
        </authorList>
    </citation>
    <scope>NUCLEOTIDE SEQUENCE [LARGE SCALE GENOMIC DNA]</scope>
    <source>
        <strain evidence="2 3">Zambia</strain>
    </source>
</reference>
<feature type="region of interest" description="Disordered" evidence="1">
    <location>
        <begin position="252"/>
        <end position="340"/>
    </location>
</feature>
<accession>A0A183MR72</accession>
<evidence type="ECO:0000313" key="3">
    <source>
        <dbReference type="Proteomes" id="UP000277204"/>
    </source>
</evidence>
<feature type="region of interest" description="Disordered" evidence="1">
    <location>
        <begin position="185"/>
        <end position="217"/>
    </location>
</feature>
<proteinExistence type="predicted"/>
<organism evidence="2 3">
    <name type="scientific">Schistosoma margrebowiei</name>
    <dbReference type="NCBI Taxonomy" id="48269"/>
    <lineage>
        <taxon>Eukaryota</taxon>
        <taxon>Metazoa</taxon>
        <taxon>Spiralia</taxon>
        <taxon>Lophotrochozoa</taxon>
        <taxon>Platyhelminthes</taxon>
        <taxon>Trematoda</taxon>
        <taxon>Digenea</taxon>
        <taxon>Strigeidida</taxon>
        <taxon>Schistosomatoidea</taxon>
        <taxon>Schistosomatidae</taxon>
        <taxon>Schistosoma</taxon>
    </lineage>
</organism>
<feature type="region of interest" description="Disordered" evidence="1">
    <location>
        <begin position="1"/>
        <end position="107"/>
    </location>
</feature>
<sequence>DQRSSHRHSRKHHRRHCRYRKHHGHHKRHSESNQEISGTINLTGESLGSSSSTTNNCNSGISEASSSSSGLTTVSCHRRRSRTRSITDEDCTTSGSRRSSPLPPAPTILCNVGQQTDELSLLKVAGLTISSKTGANSESSNNNNNNIKSNNENRKSYLDSEGEWEEVECNESGCEECQNSIHTTTTTTTDKSINSHGNKQSKHLTTTSPPILSSPSHPTIILQNRINQLHSTSSNNFNPLCVTLNNQQQQPLYNLSTPPTNSSLSMINSKQQSNSTNSSLGSSKTSRSAGGFSSSGGSTGLANLSSPPLPPPSSLSTNNPINTITTTTNTNNSINDNNHSNVTSMQLQQYKQSQLSGIKQQQYIGMMNNNNQTKFNSEEYTGQHSEPEVDAHLNIGSMINRQINEQQNSVNKLQTDSNHHHHHHQPPQQQQHYNPFYLPSKSSVKNSYAQSSESQCQLNNLLLHQQQAKSSIQNNNNNTNKPNSLQLFTSPEIIHRSVNNMTNNRSVYDSSLQMMDNNNNTHNNIQGNLELYYQHPYEDVATDDYAETNSQLNCTSLQQNQSFNQSLLSHYPQKQFHSYLSPTEPSLPPLPPTLTPTQQHIYHQHDGCSPLLLPPISTSSMLYNNEVNNRFGYSRTATLDEDDKLSLDEDSEMIHFTNSQMNNNNSVNITMTTTTMTTITTTATNISNGGNNNNNTHLSSMFNPYTVAFINNSPSNYIQSNPSHHTTLSHFNPSYSVWNTNDSIHHRMNNNSNINNKYRINDNPSIIYPSDQMNSAKDGVVGITGSSGITHPLLNDIDDVGSDFSLSAFRRSDDICSPSSLSNRIFNNNNGNNNNDLIMNNLLPSSQTTQLQHNNYQQQSTEHHSSSDIAGMMDVRSNDGTCDESDASSLPEQGCDLMHLAQLRISARPNPLLNDLAKQQFKYFHLYTYKSINLLLADDNDDDARR</sequence>
<feature type="compositionally biased region" description="Low complexity" evidence="1">
    <location>
        <begin position="203"/>
        <end position="217"/>
    </location>
</feature>
<feature type="compositionally biased region" description="Basic residues" evidence="1">
    <location>
        <begin position="1"/>
        <end position="29"/>
    </location>
</feature>
<dbReference type="STRING" id="48269.A0A183MR72"/>